<evidence type="ECO:0000256" key="1">
    <source>
        <dbReference type="SAM" id="SignalP"/>
    </source>
</evidence>
<name>A0A759YN71_SALER</name>
<feature type="chain" id="PRO_5028035008" evidence="1">
    <location>
        <begin position="21"/>
        <end position="126"/>
    </location>
</feature>
<reference evidence="2" key="1">
    <citation type="journal article" date="2018" name="Genome Biol.">
        <title>SKESA: strategic k-mer extension for scrupulous assemblies.</title>
        <authorList>
            <person name="Souvorov A."/>
            <person name="Agarwala R."/>
            <person name="Lipman D.J."/>
        </authorList>
    </citation>
    <scope>NUCLEOTIDE SEQUENCE</scope>
    <source>
        <strain evidence="2">MA.CK_94/00001630</strain>
    </source>
</reference>
<sequence>MQIKTGLLCLAMLIPMSSFAVKGDFNFTVDGNINSFPSSCIKSIQYIAHDEIDSENLILTLTDECRKRISALSRENIGKPMSISYGGNTLTTATIVSVLAASFRISAKNMPRVVLMQILDDYNVGL</sequence>
<feature type="signal peptide" evidence="1">
    <location>
        <begin position="1"/>
        <end position="20"/>
    </location>
</feature>
<gene>
    <name evidence="2" type="ORF">G8W61_005275</name>
</gene>
<dbReference type="EMBL" id="DAAXRP010000032">
    <property type="protein sequence ID" value="HAG2284875.1"/>
    <property type="molecule type" value="Genomic_DNA"/>
</dbReference>
<evidence type="ECO:0000313" key="2">
    <source>
        <dbReference type="EMBL" id="HAG2284875.1"/>
    </source>
</evidence>
<keyword evidence="1" id="KW-0732">Signal</keyword>
<comment type="caution">
    <text evidence="2">The sequence shown here is derived from an EMBL/GenBank/DDBJ whole genome shotgun (WGS) entry which is preliminary data.</text>
</comment>
<proteinExistence type="predicted"/>
<accession>A0A759YN71</accession>
<dbReference type="AlphaFoldDB" id="A0A759YN71"/>
<reference evidence="2" key="2">
    <citation type="submission" date="2020-02" db="EMBL/GenBank/DDBJ databases">
        <authorList>
            <consortium name="NCBI Pathogen Detection Project"/>
        </authorList>
    </citation>
    <scope>NUCLEOTIDE SEQUENCE</scope>
    <source>
        <strain evidence="2">MA.CK_94/00001630</strain>
    </source>
</reference>
<protein>
    <submittedName>
        <fullName evidence="2">Insecticidal toxin complex protein tccz</fullName>
    </submittedName>
</protein>
<organism evidence="2">
    <name type="scientific">Salmonella enterica</name>
    <name type="common">Salmonella choleraesuis</name>
    <dbReference type="NCBI Taxonomy" id="28901"/>
    <lineage>
        <taxon>Bacteria</taxon>
        <taxon>Pseudomonadati</taxon>
        <taxon>Pseudomonadota</taxon>
        <taxon>Gammaproteobacteria</taxon>
        <taxon>Enterobacterales</taxon>
        <taxon>Enterobacteriaceae</taxon>
        <taxon>Salmonella</taxon>
    </lineage>
</organism>